<sequence>MEVFVKLLDGKSISLIVDRSDTIRNVKAMIQDKRPSYPSDMRLLFAGMNLDDGLTVAGYDIRNYSTLHVAFRLLSCRQCPGCAS</sequence>
<keyword evidence="1" id="KW-1017">Isopeptide bond</keyword>
<dbReference type="Pfam" id="PF00240">
    <property type="entry name" value="ubiquitin"/>
    <property type="match status" value="1"/>
</dbReference>
<dbReference type="STRING" id="35608.A0A2U1KB33"/>
<dbReference type="EMBL" id="PKPP01024498">
    <property type="protein sequence ID" value="PWA33961.1"/>
    <property type="molecule type" value="Genomic_DNA"/>
</dbReference>
<keyword evidence="2" id="KW-0832">Ubl conjugation</keyword>
<comment type="caution">
    <text evidence="4">The sequence shown here is derived from an EMBL/GenBank/DDBJ whole genome shotgun (WGS) entry which is preliminary data.</text>
</comment>
<name>A0A2U1KB33_ARTAN</name>
<keyword evidence="5" id="KW-1185">Reference proteome</keyword>
<organism evidence="4 5">
    <name type="scientific">Artemisia annua</name>
    <name type="common">Sweet wormwood</name>
    <dbReference type="NCBI Taxonomy" id="35608"/>
    <lineage>
        <taxon>Eukaryota</taxon>
        <taxon>Viridiplantae</taxon>
        <taxon>Streptophyta</taxon>
        <taxon>Embryophyta</taxon>
        <taxon>Tracheophyta</taxon>
        <taxon>Spermatophyta</taxon>
        <taxon>Magnoliopsida</taxon>
        <taxon>eudicotyledons</taxon>
        <taxon>Gunneridae</taxon>
        <taxon>Pentapetalae</taxon>
        <taxon>asterids</taxon>
        <taxon>campanulids</taxon>
        <taxon>Asterales</taxon>
        <taxon>Asteraceae</taxon>
        <taxon>Asteroideae</taxon>
        <taxon>Anthemideae</taxon>
        <taxon>Artemisiinae</taxon>
        <taxon>Artemisia</taxon>
    </lineage>
</organism>
<reference evidence="4 5" key="1">
    <citation type="journal article" date="2018" name="Mol. Plant">
        <title>The genome of Artemisia annua provides insight into the evolution of Asteraceae family and artemisinin biosynthesis.</title>
        <authorList>
            <person name="Shen Q."/>
            <person name="Zhang L."/>
            <person name="Liao Z."/>
            <person name="Wang S."/>
            <person name="Yan T."/>
            <person name="Shi P."/>
            <person name="Liu M."/>
            <person name="Fu X."/>
            <person name="Pan Q."/>
            <person name="Wang Y."/>
            <person name="Lv Z."/>
            <person name="Lu X."/>
            <person name="Zhang F."/>
            <person name="Jiang W."/>
            <person name="Ma Y."/>
            <person name="Chen M."/>
            <person name="Hao X."/>
            <person name="Li L."/>
            <person name="Tang Y."/>
            <person name="Lv G."/>
            <person name="Zhou Y."/>
            <person name="Sun X."/>
            <person name="Brodelius P.E."/>
            <person name="Rose J.K.C."/>
            <person name="Tang K."/>
        </authorList>
    </citation>
    <scope>NUCLEOTIDE SEQUENCE [LARGE SCALE GENOMIC DNA]</scope>
    <source>
        <strain evidence="5">cv. Huhao1</strain>
        <tissue evidence="4">Leaf</tissue>
    </source>
</reference>
<dbReference type="InterPro" id="IPR050158">
    <property type="entry name" value="Ubiquitin_ubiquitin-like"/>
</dbReference>
<dbReference type="SUPFAM" id="SSF54236">
    <property type="entry name" value="Ubiquitin-like"/>
    <property type="match status" value="1"/>
</dbReference>
<dbReference type="InterPro" id="IPR029071">
    <property type="entry name" value="Ubiquitin-like_domsf"/>
</dbReference>
<dbReference type="AlphaFoldDB" id="A0A2U1KB33"/>
<dbReference type="InterPro" id="IPR019956">
    <property type="entry name" value="Ubiquitin_dom"/>
</dbReference>
<evidence type="ECO:0000256" key="2">
    <source>
        <dbReference type="ARBA" id="ARBA00022843"/>
    </source>
</evidence>
<dbReference type="GO" id="GO:0003729">
    <property type="term" value="F:mRNA binding"/>
    <property type="evidence" value="ECO:0007669"/>
    <property type="project" value="UniProtKB-ARBA"/>
</dbReference>
<dbReference type="PANTHER" id="PTHR10666">
    <property type="entry name" value="UBIQUITIN"/>
    <property type="match status" value="1"/>
</dbReference>
<evidence type="ECO:0000313" key="5">
    <source>
        <dbReference type="Proteomes" id="UP000245207"/>
    </source>
</evidence>
<proteinExistence type="predicted"/>
<accession>A0A2U1KB33</accession>
<dbReference type="Gene3D" id="3.10.20.90">
    <property type="entry name" value="Phosphatidylinositol 3-kinase Catalytic Subunit, Chain A, domain 1"/>
    <property type="match status" value="1"/>
</dbReference>
<dbReference type="OrthoDB" id="1641503at2759"/>
<evidence type="ECO:0000259" key="3">
    <source>
        <dbReference type="PROSITE" id="PS50053"/>
    </source>
</evidence>
<dbReference type="Proteomes" id="UP000245207">
    <property type="component" value="Unassembled WGS sequence"/>
</dbReference>
<gene>
    <name evidence="4" type="ORF">CTI12_AA623640</name>
</gene>
<dbReference type="PROSITE" id="PS50053">
    <property type="entry name" value="UBIQUITIN_2"/>
    <property type="match status" value="1"/>
</dbReference>
<evidence type="ECO:0000313" key="4">
    <source>
        <dbReference type="EMBL" id="PWA33961.1"/>
    </source>
</evidence>
<protein>
    <submittedName>
        <fullName evidence="4">Chain B, Cin85 Sh3-C Domain In Complex With Ubiquitin</fullName>
    </submittedName>
</protein>
<dbReference type="SMART" id="SM00213">
    <property type="entry name" value="UBQ"/>
    <property type="match status" value="1"/>
</dbReference>
<dbReference type="PRINTS" id="PR00348">
    <property type="entry name" value="UBIQUITIN"/>
</dbReference>
<feature type="domain" description="Ubiquitin-like" evidence="3">
    <location>
        <begin position="1"/>
        <end position="72"/>
    </location>
</feature>
<dbReference type="InterPro" id="IPR000626">
    <property type="entry name" value="Ubiquitin-like_dom"/>
</dbReference>
<evidence type="ECO:0000256" key="1">
    <source>
        <dbReference type="ARBA" id="ARBA00022499"/>
    </source>
</evidence>